<comment type="caution">
    <text evidence="2">The sequence shown here is derived from an EMBL/GenBank/DDBJ whole genome shotgun (WGS) entry which is preliminary data.</text>
</comment>
<reference evidence="2" key="2">
    <citation type="submission" date="2020-11" db="EMBL/GenBank/DDBJ databases">
        <authorList>
            <person name="McCartney M.A."/>
            <person name="Auch B."/>
            <person name="Kono T."/>
            <person name="Mallez S."/>
            <person name="Becker A."/>
            <person name="Gohl D.M."/>
            <person name="Silverstein K.A.T."/>
            <person name="Koren S."/>
            <person name="Bechman K.B."/>
            <person name="Herman A."/>
            <person name="Abrahante J.E."/>
            <person name="Garbe J."/>
        </authorList>
    </citation>
    <scope>NUCLEOTIDE SEQUENCE</scope>
    <source>
        <strain evidence="2">Duluth1</strain>
        <tissue evidence="2">Whole animal</tissue>
    </source>
</reference>
<sequence>MSEGTSEGTSEGSSESTPEFDADFSLEESLLLCARRGQTNIIGDILQSGQAVTVHVDINRKGMAYLTFVNSIRYS</sequence>
<keyword evidence="3" id="KW-1185">Reference proteome</keyword>
<organism evidence="2 3">
    <name type="scientific">Dreissena polymorpha</name>
    <name type="common">Zebra mussel</name>
    <name type="synonym">Mytilus polymorpha</name>
    <dbReference type="NCBI Taxonomy" id="45954"/>
    <lineage>
        <taxon>Eukaryota</taxon>
        <taxon>Metazoa</taxon>
        <taxon>Spiralia</taxon>
        <taxon>Lophotrochozoa</taxon>
        <taxon>Mollusca</taxon>
        <taxon>Bivalvia</taxon>
        <taxon>Autobranchia</taxon>
        <taxon>Heteroconchia</taxon>
        <taxon>Euheterodonta</taxon>
        <taxon>Imparidentia</taxon>
        <taxon>Neoheterodontei</taxon>
        <taxon>Myida</taxon>
        <taxon>Dreissenoidea</taxon>
        <taxon>Dreissenidae</taxon>
        <taxon>Dreissena</taxon>
    </lineage>
</organism>
<proteinExistence type="predicted"/>
<dbReference type="Proteomes" id="UP000828390">
    <property type="component" value="Unassembled WGS sequence"/>
</dbReference>
<protein>
    <submittedName>
        <fullName evidence="2">Uncharacterized protein</fullName>
    </submittedName>
</protein>
<accession>A0A9D4H3E6</accession>
<feature type="compositionally biased region" description="Low complexity" evidence="1">
    <location>
        <begin position="1"/>
        <end position="17"/>
    </location>
</feature>
<evidence type="ECO:0000256" key="1">
    <source>
        <dbReference type="SAM" id="MobiDB-lite"/>
    </source>
</evidence>
<dbReference type="AlphaFoldDB" id="A0A9D4H3E6"/>
<gene>
    <name evidence="2" type="ORF">DPMN_128188</name>
</gene>
<feature type="region of interest" description="Disordered" evidence="1">
    <location>
        <begin position="1"/>
        <end position="21"/>
    </location>
</feature>
<reference evidence="2" key="1">
    <citation type="journal article" date="2019" name="bioRxiv">
        <title>The Genome of the Zebra Mussel, Dreissena polymorpha: A Resource for Invasive Species Research.</title>
        <authorList>
            <person name="McCartney M.A."/>
            <person name="Auch B."/>
            <person name="Kono T."/>
            <person name="Mallez S."/>
            <person name="Zhang Y."/>
            <person name="Obille A."/>
            <person name="Becker A."/>
            <person name="Abrahante J.E."/>
            <person name="Garbe J."/>
            <person name="Badalamenti J.P."/>
            <person name="Herman A."/>
            <person name="Mangelson H."/>
            <person name="Liachko I."/>
            <person name="Sullivan S."/>
            <person name="Sone E.D."/>
            <person name="Koren S."/>
            <person name="Silverstein K.A.T."/>
            <person name="Beckman K.B."/>
            <person name="Gohl D.M."/>
        </authorList>
    </citation>
    <scope>NUCLEOTIDE SEQUENCE</scope>
    <source>
        <strain evidence="2">Duluth1</strain>
        <tissue evidence="2">Whole animal</tissue>
    </source>
</reference>
<dbReference type="EMBL" id="JAIWYP010000005">
    <property type="protein sequence ID" value="KAH3826289.1"/>
    <property type="molecule type" value="Genomic_DNA"/>
</dbReference>
<evidence type="ECO:0000313" key="2">
    <source>
        <dbReference type="EMBL" id="KAH3826289.1"/>
    </source>
</evidence>
<name>A0A9D4H3E6_DREPO</name>
<evidence type="ECO:0000313" key="3">
    <source>
        <dbReference type="Proteomes" id="UP000828390"/>
    </source>
</evidence>